<dbReference type="PANTHER" id="PTHR48021">
    <property type="match status" value="1"/>
</dbReference>
<dbReference type="PROSITE" id="PS00217">
    <property type="entry name" value="SUGAR_TRANSPORT_2"/>
    <property type="match status" value="1"/>
</dbReference>
<dbReference type="EMBL" id="KQ460317">
    <property type="protein sequence ID" value="KPJ15995.1"/>
    <property type="molecule type" value="Genomic_DNA"/>
</dbReference>
<dbReference type="InterPro" id="IPR005828">
    <property type="entry name" value="MFS_sugar_transport-like"/>
</dbReference>
<dbReference type="FunFam" id="1.20.1250.20:FF:000249">
    <property type="entry name" value="facilitated trehalose transporter Tret1"/>
    <property type="match status" value="1"/>
</dbReference>
<dbReference type="InterPro" id="IPR005829">
    <property type="entry name" value="Sugar_transporter_CS"/>
</dbReference>
<evidence type="ECO:0000313" key="7">
    <source>
        <dbReference type="EMBL" id="KPJ15995.1"/>
    </source>
</evidence>
<dbReference type="PANTHER" id="PTHR48021:SF39">
    <property type="entry name" value="MAJOR FACILITATOR SUPERFAMILY (MFS) PROFILE DOMAIN-CONTAINING PROTEIN"/>
    <property type="match status" value="1"/>
</dbReference>
<evidence type="ECO:0000256" key="3">
    <source>
        <dbReference type="ARBA" id="ARBA00022989"/>
    </source>
</evidence>
<dbReference type="InterPro" id="IPR020846">
    <property type="entry name" value="MFS_dom"/>
</dbReference>
<dbReference type="Gene3D" id="1.20.1250.20">
    <property type="entry name" value="MFS general substrate transporter like domains"/>
    <property type="match status" value="1"/>
</dbReference>
<keyword evidence="2 5" id="KW-0812">Transmembrane</keyword>
<feature type="transmembrane region" description="Helical" evidence="5">
    <location>
        <begin position="356"/>
        <end position="375"/>
    </location>
</feature>
<proteinExistence type="predicted"/>
<dbReference type="InterPro" id="IPR050549">
    <property type="entry name" value="MFS_Trehalose_Transporter"/>
</dbReference>
<dbReference type="PROSITE" id="PS50850">
    <property type="entry name" value="MFS"/>
    <property type="match status" value="1"/>
</dbReference>
<dbReference type="AlphaFoldDB" id="A0A0N1PJU5"/>
<dbReference type="SUPFAM" id="SSF103473">
    <property type="entry name" value="MFS general substrate transporter"/>
    <property type="match status" value="1"/>
</dbReference>
<keyword evidence="8" id="KW-1185">Reference proteome</keyword>
<reference evidence="7 8" key="1">
    <citation type="journal article" date="2015" name="Nat. Commun.">
        <title>Outbred genome sequencing and CRISPR/Cas9 gene editing in butterflies.</title>
        <authorList>
            <person name="Li X."/>
            <person name="Fan D."/>
            <person name="Zhang W."/>
            <person name="Liu G."/>
            <person name="Zhang L."/>
            <person name="Zhao L."/>
            <person name="Fang X."/>
            <person name="Chen L."/>
            <person name="Dong Y."/>
            <person name="Chen Y."/>
            <person name="Ding Y."/>
            <person name="Zhao R."/>
            <person name="Feng M."/>
            <person name="Zhu Y."/>
            <person name="Feng Y."/>
            <person name="Jiang X."/>
            <person name="Zhu D."/>
            <person name="Xiang H."/>
            <person name="Feng X."/>
            <person name="Li S."/>
            <person name="Wang J."/>
            <person name="Zhang G."/>
            <person name="Kronforst M.R."/>
            <person name="Wang W."/>
        </authorList>
    </citation>
    <scope>NUCLEOTIDE SEQUENCE [LARGE SCALE GENOMIC DNA]</scope>
    <source>
        <strain evidence="7">Ya'a_city_454_Pm</strain>
        <tissue evidence="7">Whole body</tissue>
    </source>
</reference>
<keyword evidence="3 5" id="KW-1133">Transmembrane helix</keyword>
<feature type="transmembrane region" description="Helical" evidence="5">
    <location>
        <begin position="95"/>
        <end position="114"/>
    </location>
</feature>
<dbReference type="InterPro" id="IPR036259">
    <property type="entry name" value="MFS_trans_sf"/>
</dbReference>
<evidence type="ECO:0000256" key="2">
    <source>
        <dbReference type="ARBA" id="ARBA00022692"/>
    </source>
</evidence>
<dbReference type="GO" id="GO:0022857">
    <property type="term" value="F:transmembrane transporter activity"/>
    <property type="evidence" value="ECO:0007669"/>
    <property type="project" value="InterPro"/>
</dbReference>
<feature type="transmembrane region" description="Helical" evidence="5">
    <location>
        <begin position="327"/>
        <end position="349"/>
    </location>
</feature>
<keyword evidence="4 5" id="KW-0472">Membrane</keyword>
<dbReference type="Pfam" id="PF00083">
    <property type="entry name" value="Sugar_tr"/>
    <property type="match status" value="1"/>
</dbReference>
<feature type="domain" description="Major facilitator superfamily (MFS) profile" evidence="6">
    <location>
        <begin position="24"/>
        <end position="483"/>
    </location>
</feature>
<feature type="transmembrane region" description="Helical" evidence="5">
    <location>
        <begin position="395"/>
        <end position="417"/>
    </location>
</feature>
<evidence type="ECO:0000313" key="8">
    <source>
        <dbReference type="Proteomes" id="UP000053240"/>
    </source>
</evidence>
<dbReference type="InParanoid" id="A0A0N1PJU5"/>
<accession>A0A0N1PJU5</accession>
<evidence type="ECO:0000256" key="5">
    <source>
        <dbReference type="SAM" id="Phobius"/>
    </source>
</evidence>
<sequence length="521" mass="58285">MVIKVQMEQMSPAVSRFRSIASQIISSLSPNFLLLDLGMAISFPTIALPVLLNAREGLSVNDVQASWFGSLSSLTQPFGAFLSGPIVDFLGRRRANFVVNLPHIIAWILMYFSWDLPSLFMANALLGLGTGIMEAPINAYVGEISEPSIRGSLSTFTQLFLSLGTFAMYFLGAVVDWRSAALISLAIPISSMALVLLVPETPVWLLSRGREKDALNSLCKLRGWTTPEHVREEFDQLVEYSKKLQNCVICYKLYNRDTQTCEHVTMNPIRRSLYKFRYVMLAKETLRPLIFVMVYFMFYVMSGLTPIKPNMVNICGAFGMAQDGKDIVLNVGIITICCSILVIASIRYVGKRKMAITSLLGTAISCAALSIYAKYNLDESVFSYDTSTFPKETSYVPLILFYMMAFFTGFNLPWVLVGEVFPFRSRASAQGIAAASNYVFTFLGAKSLIDLEVYGQLWGTFAVYAAFGFVGTIYLYFFLPETEGMSLEDIEVFFNGDKIQMFANDPVINTLKRLRKRNVNQ</sequence>
<feature type="transmembrane region" description="Helical" evidence="5">
    <location>
        <begin position="285"/>
        <end position="307"/>
    </location>
</feature>
<dbReference type="OrthoDB" id="6133115at2759"/>
<comment type="subcellular location">
    <subcellularLocation>
        <location evidence="1">Membrane</location>
        <topology evidence="1">Multi-pass membrane protein</topology>
    </subcellularLocation>
</comment>
<dbReference type="GO" id="GO:0016020">
    <property type="term" value="C:membrane"/>
    <property type="evidence" value="ECO:0007669"/>
    <property type="project" value="UniProtKB-SubCell"/>
</dbReference>
<evidence type="ECO:0000256" key="1">
    <source>
        <dbReference type="ARBA" id="ARBA00004141"/>
    </source>
</evidence>
<feature type="transmembrane region" description="Helical" evidence="5">
    <location>
        <begin position="177"/>
        <end position="198"/>
    </location>
</feature>
<evidence type="ECO:0000259" key="6">
    <source>
        <dbReference type="PROSITE" id="PS50850"/>
    </source>
</evidence>
<feature type="transmembrane region" description="Helical" evidence="5">
    <location>
        <begin position="429"/>
        <end position="449"/>
    </location>
</feature>
<gene>
    <name evidence="7" type="ORF">RR48_05340</name>
</gene>
<feature type="transmembrane region" description="Helical" evidence="5">
    <location>
        <begin position="120"/>
        <end position="141"/>
    </location>
</feature>
<organism evidence="7 8">
    <name type="scientific">Papilio machaon</name>
    <name type="common">Old World swallowtail butterfly</name>
    <dbReference type="NCBI Taxonomy" id="76193"/>
    <lineage>
        <taxon>Eukaryota</taxon>
        <taxon>Metazoa</taxon>
        <taxon>Ecdysozoa</taxon>
        <taxon>Arthropoda</taxon>
        <taxon>Hexapoda</taxon>
        <taxon>Insecta</taxon>
        <taxon>Pterygota</taxon>
        <taxon>Neoptera</taxon>
        <taxon>Endopterygota</taxon>
        <taxon>Lepidoptera</taxon>
        <taxon>Glossata</taxon>
        <taxon>Ditrysia</taxon>
        <taxon>Papilionoidea</taxon>
        <taxon>Papilionidae</taxon>
        <taxon>Papilioninae</taxon>
        <taxon>Papilio</taxon>
    </lineage>
</organism>
<protein>
    <submittedName>
        <fullName evidence="7">Facilitated trehalose transporter Tret1</fullName>
    </submittedName>
</protein>
<feature type="transmembrane region" description="Helical" evidence="5">
    <location>
        <begin position="153"/>
        <end position="171"/>
    </location>
</feature>
<name>A0A0N1PJU5_PAPMA</name>
<evidence type="ECO:0000256" key="4">
    <source>
        <dbReference type="ARBA" id="ARBA00023136"/>
    </source>
</evidence>
<dbReference type="Proteomes" id="UP000053240">
    <property type="component" value="Unassembled WGS sequence"/>
</dbReference>
<feature type="transmembrane region" description="Helical" evidence="5">
    <location>
        <begin position="461"/>
        <end position="479"/>
    </location>
</feature>
<dbReference type="KEGG" id="pmac:106709769"/>